<keyword evidence="1" id="KW-1185">Reference proteome</keyword>
<dbReference type="Proteomes" id="UP000887575">
    <property type="component" value="Unassembled WGS sequence"/>
</dbReference>
<dbReference type="Gene3D" id="1.10.510.10">
    <property type="entry name" value="Transferase(Phosphotransferase) domain 1"/>
    <property type="match status" value="1"/>
</dbReference>
<dbReference type="SUPFAM" id="SSF56112">
    <property type="entry name" value="Protein kinase-like (PK-like)"/>
    <property type="match status" value="1"/>
</dbReference>
<accession>A0AAF3F4Y8</accession>
<sequence>MVSHNNAIPRLSAGLDLLSDKSKSGQVAKEKAQSKMKYSHTLLVPGMIVQTSLGDPLKIMQVIHYGEFGDIYEVEEPGEKARFCLRTETKDCPLAFQSLDKGIRLTQRYSLTERRLSRHAVECAKRTGDVGELNDLRYYTYELLGPNLDDVRRYHLQTSFDRATAYFLCGSMTRAIGELQRLGYTHRRLSPKMFCLGNSFRQTVVYLVGYSHLQYVKWPKKPHKIYPPGFKSKIRGDKTFHSLAAHRQEPVYFRDDLESLVYAFIDIFKMGAVPWKKASEEEMINQKMQIRTGRYDGFQRLLPPEFQLIFRYLRTCDRTDRPDYTTIYEIIDKCAMRNGIDIRAVVPDFCSGGFTNYCVRPAPKEISAADLEYNGDSDQETYAKEIENEAKLRVQSEVEVYSTISEKDSPQRVAIKAATKLRKGEMTKQSHEPRQLKIDENIFLV</sequence>
<organism evidence="1 2">
    <name type="scientific">Mesorhabditis belari</name>
    <dbReference type="NCBI Taxonomy" id="2138241"/>
    <lineage>
        <taxon>Eukaryota</taxon>
        <taxon>Metazoa</taxon>
        <taxon>Ecdysozoa</taxon>
        <taxon>Nematoda</taxon>
        <taxon>Chromadorea</taxon>
        <taxon>Rhabditida</taxon>
        <taxon>Rhabditina</taxon>
        <taxon>Rhabditomorpha</taxon>
        <taxon>Rhabditoidea</taxon>
        <taxon>Rhabditidae</taxon>
        <taxon>Mesorhabditinae</taxon>
        <taxon>Mesorhabditis</taxon>
    </lineage>
</organism>
<dbReference type="PANTHER" id="PTHR11909">
    <property type="entry name" value="CASEIN KINASE-RELATED"/>
    <property type="match status" value="1"/>
</dbReference>
<dbReference type="InterPro" id="IPR011009">
    <property type="entry name" value="Kinase-like_dom_sf"/>
</dbReference>
<evidence type="ECO:0000313" key="2">
    <source>
        <dbReference type="WBParaSite" id="MBELARI_LOCUS21619"/>
    </source>
</evidence>
<reference evidence="2" key="1">
    <citation type="submission" date="2024-02" db="UniProtKB">
        <authorList>
            <consortium name="WormBaseParasite"/>
        </authorList>
    </citation>
    <scope>IDENTIFICATION</scope>
</reference>
<name>A0AAF3F4Y8_9BILA</name>
<dbReference type="AlphaFoldDB" id="A0AAF3F4Y8"/>
<dbReference type="InterPro" id="IPR050235">
    <property type="entry name" value="CK1_Ser-Thr_kinase"/>
</dbReference>
<proteinExistence type="predicted"/>
<protein>
    <submittedName>
        <fullName evidence="2">Protein kinase domain-containing protein</fullName>
    </submittedName>
</protein>
<dbReference type="WBParaSite" id="MBELARI_LOCUS21619">
    <property type="protein sequence ID" value="MBELARI_LOCUS21619"/>
    <property type="gene ID" value="MBELARI_LOCUS21619"/>
</dbReference>
<evidence type="ECO:0000313" key="1">
    <source>
        <dbReference type="Proteomes" id="UP000887575"/>
    </source>
</evidence>